<dbReference type="RefSeq" id="WP_379899185.1">
    <property type="nucleotide sequence ID" value="NZ_JBHRTR010000019.1"/>
</dbReference>
<dbReference type="InterPro" id="IPR001054">
    <property type="entry name" value="A/G_cyclase"/>
</dbReference>
<organism evidence="3 4">
    <name type="scientific">Marinibaculum pumilum</name>
    <dbReference type="NCBI Taxonomy" id="1766165"/>
    <lineage>
        <taxon>Bacteria</taxon>
        <taxon>Pseudomonadati</taxon>
        <taxon>Pseudomonadota</taxon>
        <taxon>Alphaproteobacteria</taxon>
        <taxon>Rhodospirillales</taxon>
        <taxon>Rhodospirillaceae</taxon>
        <taxon>Marinibaculum</taxon>
    </lineage>
</organism>
<dbReference type="Gene3D" id="3.30.70.1230">
    <property type="entry name" value="Nucleotide cyclase"/>
    <property type="match status" value="1"/>
</dbReference>
<feature type="transmembrane region" description="Helical" evidence="1">
    <location>
        <begin position="132"/>
        <end position="150"/>
    </location>
</feature>
<dbReference type="InterPro" id="IPR050697">
    <property type="entry name" value="Adenylyl/Guanylyl_Cyclase_3/4"/>
</dbReference>
<comment type="caution">
    <text evidence="3">The sequence shown here is derived from an EMBL/GenBank/DDBJ whole genome shotgun (WGS) entry which is preliminary data.</text>
</comment>
<dbReference type="PANTHER" id="PTHR43081">
    <property type="entry name" value="ADENYLATE CYCLASE, TERMINAL-DIFFERENTIATION SPECIFIC-RELATED"/>
    <property type="match status" value="1"/>
</dbReference>
<sequence>MAAGFDRRILGAIRATLLLGLCTGFVSLGISWILSEVTPFLYTWDEALHSYRTGAVMGLVLYPLHQYYLQGPGGAWIRRMGFVQGMLMREAVLIGAIVLLLLANRAITATYITCPSGCTTWEFFGSYLTVELWRDTGFAAAIFVVAVYVMQVRRIVGPGTMTRLLLGRYAKPVREERIYLLVDLKGSTAMAERLGDEAAHAFIARVFFDLDRPVTAHGGRIEGYVGDELIAAWKPEAGLRDSAVLQAYAGILEVLQRNELAYRRSFGEAAGVRASLHIGPVVTGECGDSRLVILSIGDTLNTASRMLDVAREGDAAAVISEPLLRRLTLPPDLTARPLGLRSLRGRAGAVELFALAPAAGRRGMTIAAE</sequence>
<dbReference type="Proteomes" id="UP001595528">
    <property type="component" value="Unassembled WGS sequence"/>
</dbReference>
<keyword evidence="1" id="KW-0472">Membrane</keyword>
<proteinExistence type="predicted"/>
<dbReference type="SUPFAM" id="SSF55073">
    <property type="entry name" value="Nucleotide cyclase"/>
    <property type="match status" value="1"/>
</dbReference>
<name>A0ABV7KY21_9PROT</name>
<keyword evidence="1" id="KW-1133">Transmembrane helix</keyword>
<feature type="transmembrane region" description="Helical" evidence="1">
    <location>
        <begin position="91"/>
        <end position="112"/>
    </location>
</feature>
<evidence type="ECO:0000256" key="1">
    <source>
        <dbReference type="SAM" id="Phobius"/>
    </source>
</evidence>
<protein>
    <submittedName>
        <fullName evidence="3">Adenylate/guanylate cyclase domain-containing protein</fullName>
    </submittedName>
</protein>
<evidence type="ECO:0000313" key="4">
    <source>
        <dbReference type="Proteomes" id="UP001595528"/>
    </source>
</evidence>
<feature type="transmembrane region" description="Helical" evidence="1">
    <location>
        <begin position="12"/>
        <end position="34"/>
    </location>
</feature>
<dbReference type="Pfam" id="PF00211">
    <property type="entry name" value="Guanylate_cyc"/>
    <property type="match status" value="1"/>
</dbReference>
<keyword evidence="1" id="KW-0812">Transmembrane</keyword>
<gene>
    <name evidence="3" type="ORF">ACFOGJ_07280</name>
</gene>
<reference evidence="4" key="1">
    <citation type="journal article" date="2019" name="Int. J. Syst. Evol. Microbiol.">
        <title>The Global Catalogue of Microorganisms (GCM) 10K type strain sequencing project: providing services to taxonomists for standard genome sequencing and annotation.</title>
        <authorList>
            <consortium name="The Broad Institute Genomics Platform"/>
            <consortium name="The Broad Institute Genome Sequencing Center for Infectious Disease"/>
            <person name="Wu L."/>
            <person name="Ma J."/>
        </authorList>
    </citation>
    <scope>NUCLEOTIDE SEQUENCE [LARGE SCALE GENOMIC DNA]</scope>
    <source>
        <strain evidence="4">KCTC 42964</strain>
    </source>
</reference>
<dbReference type="PANTHER" id="PTHR43081:SF1">
    <property type="entry name" value="ADENYLATE CYCLASE, TERMINAL-DIFFERENTIATION SPECIFIC"/>
    <property type="match status" value="1"/>
</dbReference>
<dbReference type="EMBL" id="JBHRTR010000019">
    <property type="protein sequence ID" value="MFC3227024.1"/>
    <property type="molecule type" value="Genomic_DNA"/>
</dbReference>
<evidence type="ECO:0000259" key="2">
    <source>
        <dbReference type="PROSITE" id="PS50125"/>
    </source>
</evidence>
<feature type="domain" description="Guanylate cyclase" evidence="2">
    <location>
        <begin position="178"/>
        <end position="307"/>
    </location>
</feature>
<evidence type="ECO:0000313" key="3">
    <source>
        <dbReference type="EMBL" id="MFC3227024.1"/>
    </source>
</evidence>
<dbReference type="InterPro" id="IPR029787">
    <property type="entry name" value="Nucleotide_cyclase"/>
</dbReference>
<feature type="transmembrane region" description="Helical" evidence="1">
    <location>
        <begin position="54"/>
        <end position="70"/>
    </location>
</feature>
<dbReference type="CDD" id="cd07302">
    <property type="entry name" value="CHD"/>
    <property type="match status" value="1"/>
</dbReference>
<accession>A0ABV7KY21</accession>
<keyword evidence="4" id="KW-1185">Reference proteome</keyword>
<dbReference type="PROSITE" id="PS50125">
    <property type="entry name" value="GUANYLATE_CYCLASE_2"/>
    <property type="match status" value="1"/>
</dbReference>